<accession>A0A8X6RFI1</accession>
<dbReference type="Proteomes" id="UP000887159">
    <property type="component" value="Unassembled WGS sequence"/>
</dbReference>
<organism evidence="1 2">
    <name type="scientific">Trichonephila clavipes</name>
    <name type="common">Golden silk orbweaver</name>
    <name type="synonym">Nephila clavipes</name>
    <dbReference type="NCBI Taxonomy" id="2585209"/>
    <lineage>
        <taxon>Eukaryota</taxon>
        <taxon>Metazoa</taxon>
        <taxon>Ecdysozoa</taxon>
        <taxon>Arthropoda</taxon>
        <taxon>Chelicerata</taxon>
        <taxon>Arachnida</taxon>
        <taxon>Araneae</taxon>
        <taxon>Araneomorphae</taxon>
        <taxon>Entelegynae</taxon>
        <taxon>Araneoidea</taxon>
        <taxon>Nephilidae</taxon>
        <taxon>Trichonephila</taxon>
    </lineage>
</organism>
<evidence type="ECO:0000313" key="2">
    <source>
        <dbReference type="Proteomes" id="UP000887159"/>
    </source>
</evidence>
<name>A0A8X6RFI1_TRICX</name>
<reference evidence="1" key="1">
    <citation type="submission" date="2020-08" db="EMBL/GenBank/DDBJ databases">
        <title>Multicomponent nature underlies the extraordinary mechanical properties of spider dragline silk.</title>
        <authorList>
            <person name="Kono N."/>
            <person name="Nakamura H."/>
            <person name="Mori M."/>
            <person name="Yoshida Y."/>
            <person name="Ohtoshi R."/>
            <person name="Malay A.D."/>
            <person name="Moran D.A.P."/>
            <person name="Tomita M."/>
            <person name="Numata K."/>
            <person name="Arakawa K."/>
        </authorList>
    </citation>
    <scope>NUCLEOTIDE SEQUENCE</scope>
</reference>
<dbReference type="EMBL" id="BMAU01021135">
    <property type="protein sequence ID" value="GFX91612.1"/>
    <property type="molecule type" value="Genomic_DNA"/>
</dbReference>
<dbReference type="AlphaFoldDB" id="A0A8X6RFI1"/>
<keyword evidence="2" id="KW-1185">Reference proteome</keyword>
<proteinExistence type="predicted"/>
<evidence type="ECO:0000313" key="1">
    <source>
        <dbReference type="EMBL" id="GFX91612.1"/>
    </source>
</evidence>
<protein>
    <submittedName>
        <fullName evidence="1">Uncharacterized protein</fullName>
    </submittedName>
</protein>
<comment type="caution">
    <text evidence="1">The sequence shown here is derived from an EMBL/GenBank/DDBJ whole genome shotgun (WGS) entry which is preliminary data.</text>
</comment>
<sequence>MSFMYFIRYGGGWTGMELTPADVARRLNVSCSEIQRPLELDKSEDYVSKRHNSVRRYLQRVAHWARDLDLLDQAAKGFCTLHEQVHFPTGVESIPLIRKKQYTWYNQSNTVERRSYRGDAIMFNGGNTDLHVFHGRN</sequence>
<gene>
    <name evidence="1" type="ORF">TNCV_3681981</name>
</gene>